<keyword evidence="2" id="KW-1185">Reference proteome</keyword>
<comment type="caution">
    <text evidence="1">The sequence shown here is derived from an EMBL/GenBank/DDBJ whole genome shotgun (WGS) entry which is preliminary data.</text>
</comment>
<evidence type="ECO:0000313" key="2">
    <source>
        <dbReference type="Proteomes" id="UP000823775"/>
    </source>
</evidence>
<sequence length="63" mass="6960">TAKFHPKVTGKLTVHRGTNDPSLGMSLGGSRNFKSLLNHFFGILPPPDQFYKFQELSSTLQGL</sequence>
<feature type="non-terminal residue" evidence="1">
    <location>
        <position position="1"/>
    </location>
</feature>
<accession>A0ABS8SSP0</accession>
<proteinExistence type="predicted"/>
<organism evidence="1 2">
    <name type="scientific">Datura stramonium</name>
    <name type="common">Jimsonweed</name>
    <name type="synonym">Common thornapple</name>
    <dbReference type="NCBI Taxonomy" id="4076"/>
    <lineage>
        <taxon>Eukaryota</taxon>
        <taxon>Viridiplantae</taxon>
        <taxon>Streptophyta</taxon>
        <taxon>Embryophyta</taxon>
        <taxon>Tracheophyta</taxon>
        <taxon>Spermatophyta</taxon>
        <taxon>Magnoliopsida</taxon>
        <taxon>eudicotyledons</taxon>
        <taxon>Gunneridae</taxon>
        <taxon>Pentapetalae</taxon>
        <taxon>asterids</taxon>
        <taxon>lamiids</taxon>
        <taxon>Solanales</taxon>
        <taxon>Solanaceae</taxon>
        <taxon>Solanoideae</taxon>
        <taxon>Datureae</taxon>
        <taxon>Datura</taxon>
    </lineage>
</organism>
<reference evidence="1 2" key="1">
    <citation type="journal article" date="2021" name="BMC Genomics">
        <title>Datura genome reveals duplications of psychoactive alkaloid biosynthetic genes and high mutation rate following tissue culture.</title>
        <authorList>
            <person name="Rajewski A."/>
            <person name="Carter-House D."/>
            <person name="Stajich J."/>
            <person name="Litt A."/>
        </authorList>
    </citation>
    <scope>NUCLEOTIDE SEQUENCE [LARGE SCALE GENOMIC DNA]</scope>
    <source>
        <strain evidence="1">AR-01</strain>
    </source>
</reference>
<feature type="non-terminal residue" evidence="1">
    <location>
        <position position="63"/>
    </location>
</feature>
<evidence type="ECO:0000313" key="1">
    <source>
        <dbReference type="EMBL" id="MCD7461866.1"/>
    </source>
</evidence>
<gene>
    <name evidence="1" type="ORF">HAX54_047292</name>
</gene>
<name>A0ABS8SSP0_DATST</name>
<dbReference type="Proteomes" id="UP000823775">
    <property type="component" value="Unassembled WGS sequence"/>
</dbReference>
<protein>
    <submittedName>
        <fullName evidence="1">Uncharacterized protein</fullName>
    </submittedName>
</protein>
<dbReference type="EMBL" id="JACEIK010000761">
    <property type="protein sequence ID" value="MCD7461866.1"/>
    <property type="molecule type" value="Genomic_DNA"/>
</dbReference>